<dbReference type="Proteomes" id="UP000319210">
    <property type="component" value="Unassembled WGS sequence"/>
</dbReference>
<evidence type="ECO:0000313" key="2">
    <source>
        <dbReference type="EMBL" id="GEB54063.1"/>
    </source>
</evidence>
<dbReference type="AlphaFoldDB" id="A0A4Y3RBK1"/>
<evidence type="ECO:0008006" key="4">
    <source>
        <dbReference type="Google" id="ProtNLM"/>
    </source>
</evidence>
<accession>A0A4Y3RBK1</accession>
<reference evidence="2 3" key="1">
    <citation type="submission" date="2019-06" db="EMBL/GenBank/DDBJ databases">
        <title>Whole genome shotgun sequence of Streptomyces cacaoi subsp. cacaoi NBRC 12748.</title>
        <authorList>
            <person name="Hosoyama A."/>
            <person name="Uohara A."/>
            <person name="Ohji S."/>
            <person name="Ichikawa N."/>
        </authorList>
    </citation>
    <scope>NUCLEOTIDE SEQUENCE [LARGE SCALE GENOMIC DNA]</scope>
    <source>
        <strain evidence="2 3">NBRC 12748</strain>
    </source>
</reference>
<protein>
    <recommendedName>
        <fullName evidence="4">Secreted protein</fullName>
    </recommendedName>
</protein>
<feature type="compositionally biased region" description="Polar residues" evidence="1">
    <location>
        <begin position="30"/>
        <end position="39"/>
    </location>
</feature>
<evidence type="ECO:0000256" key="1">
    <source>
        <dbReference type="SAM" id="MobiDB-lite"/>
    </source>
</evidence>
<dbReference type="EMBL" id="BJMM01000079">
    <property type="protein sequence ID" value="GEB54063.1"/>
    <property type="molecule type" value="Genomic_DNA"/>
</dbReference>
<proteinExistence type="predicted"/>
<keyword evidence="3" id="KW-1185">Reference proteome</keyword>
<feature type="region of interest" description="Disordered" evidence="1">
    <location>
        <begin position="58"/>
        <end position="82"/>
    </location>
</feature>
<sequence>MNGSGGGEKQSVGAKATRARTVVVEGDKGNSGSLKPQNTSWEAPACWYEPRTSPKELKALMKKYEPDKPKKKKETNPLDPVDHDEIARKIQGQAQGFVGEYYQVDKYKNYNLDKQGKGMFWEGVPNPNKKNDPKANDCMKHAIWVDKGETPDVPNAISPKVLAEYAYDELPIPGTDVEISPKDKQTVNLKTWVWLDKAKFKPVTVRAELPGTGLWAETKAEPYALTLEPGTTDADTYPASGKCVIEHGSIGEPYTKGNSNQTPPCGLTYHRATQGGGSFPLKATLTWKVSWNGTDGAGDDLPEGSYDETRNITVREVQSIVR</sequence>
<gene>
    <name evidence="2" type="ORF">SCA03_66140</name>
</gene>
<organism evidence="2 3">
    <name type="scientific">Streptomyces cacaoi</name>
    <dbReference type="NCBI Taxonomy" id="1898"/>
    <lineage>
        <taxon>Bacteria</taxon>
        <taxon>Bacillati</taxon>
        <taxon>Actinomycetota</taxon>
        <taxon>Actinomycetes</taxon>
        <taxon>Kitasatosporales</taxon>
        <taxon>Streptomycetaceae</taxon>
        <taxon>Streptomyces</taxon>
    </lineage>
</organism>
<comment type="caution">
    <text evidence="2">The sequence shown here is derived from an EMBL/GenBank/DDBJ whole genome shotgun (WGS) entry which is preliminary data.</text>
</comment>
<evidence type="ECO:0000313" key="3">
    <source>
        <dbReference type="Proteomes" id="UP000319210"/>
    </source>
</evidence>
<feature type="region of interest" description="Disordered" evidence="1">
    <location>
        <begin position="1"/>
        <end position="39"/>
    </location>
</feature>
<name>A0A4Y3RBK1_STRCI</name>